<dbReference type="InterPro" id="IPR011009">
    <property type="entry name" value="Kinase-like_dom_sf"/>
</dbReference>
<keyword evidence="1 7" id="KW-0808">Transferase</keyword>
<keyword evidence="4" id="KW-0067">ATP-binding</keyword>
<accession>A0ABV6UNG5</accession>
<reference evidence="7 8" key="1">
    <citation type="submission" date="2024-09" db="EMBL/GenBank/DDBJ databases">
        <authorList>
            <person name="Lee S.D."/>
        </authorList>
    </citation>
    <scope>NUCLEOTIDE SEQUENCE [LARGE SCALE GENOMIC DNA]</scope>
    <source>
        <strain evidence="7 8">N1-5</strain>
    </source>
</reference>
<dbReference type="PROSITE" id="PS00108">
    <property type="entry name" value="PROTEIN_KINASE_ST"/>
    <property type="match status" value="1"/>
</dbReference>
<dbReference type="EC" id="2.7.11.1" evidence="7"/>
<dbReference type="PANTHER" id="PTHR43289:SF34">
    <property type="entry name" value="SERINE_THREONINE-PROTEIN KINASE YBDM-RELATED"/>
    <property type="match status" value="1"/>
</dbReference>
<organism evidence="7 8">
    <name type="scientific">Streptacidiphilus cavernicola</name>
    <dbReference type="NCBI Taxonomy" id="3342716"/>
    <lineage>
        <taxon>Bacteria</taxon>
        <taxon>Bacillati</taxon>
        <taxon>Actinomycetota</taxon>
        <taxon>Actinomycetes</taxon>
        <taxon>Kitasatosporales</taxon>
        <taxon>Streptomycetaceae</taxon>
        <taxon>Streptacidiphilus</taxon>
    </lineage>
</organism>
<evidence type="ECO:0000259" key="6">
    <source>
        <dbReference type="PROSITE" id="PS50011"/>
    </source>
</evidence>
<evidence type="ECO:0000256" key="1">
    <source>
        <dbReference type="ARBA" id="ARBA00022679"/>
    </source>
</evidence>
<feature type="domain" description="Protein kinase" evidence="6">
    <location>
        <begin position="40"/>
        <end position="291"/>
    </location>
</feature>
<evidence type="ECO:0000313" key="8">
    <source>
        <dbReference type="Proteomes" id="UP001592528"/>
    </source>
</evidence>
<feature type="compositionally biased region" description="Pro residues" evidence="5">
    <location>
        <begin position="372"/>
        <end position="399"/>
    </location>
</feature>
<protein>
    <submittedName>
        <fullName evidence="7">Serine/threonine-protein kinase</fullName>
        <ecNumber evidence="7">2.7.11.1</ecNumber>
    </submittedName>
</protein>
<proteinExistence type="predicted"/>
<dbReference type="InterPro" id="IPR000719">
    <property type="entry name" value="Prot_kinase_dom"/>
</dbReference>
<feature type="region of interest" description="Disordered" evidence="5">
    <location>
        <begin position="331"/>
        <end position="355"/>
    </location>
</feature>
<dbReference type="Pfam" id="PF00069">
    <property type="entry name" value="Pkinase"/>
    <property type="match status" value="1"/>
</dbReference>
<dbReference type="Gene3D" id="3.30.200.20">
    <property type="entry name" value="Phosphorylase Kinase, domain 1"/>
    <property type="match status" value="1"/>
</dbReference>
<dbReference type="SUPFAM" id="SSF56112">
    <property type="entry name" value="Protein kinase-like (PK-like)"/>
    <property type="match status" value="1"/>
</dbReference>
<dbReference type="Gene3D" id="1.10.510.10">
    <property type="entry name" value="Transferase(Phosphotransferase) domain 1"/>
    <property type="match status" value="1"/>
</dbReference>
<dbReference type="CDD" id="cd14014">
    <property type="entry name" value="STKc_PknB_like"/>
    <property type="match status" value="1"/>
</dbReference>
<dbReference type="PANTHER" id="PTHR43289">
    <property type="entry name" value="MITOGEN-ACTIVATED PROTEIN KINASE KINASE KINASE 20-RELATED"/>
    <property type="match status" value="1"/>
</dbReference>
<evidence type="ECO:0000256" key="4">
    <source>
        <dbReference type="ARBA" id="ARBA00022840"/>
    </source>
</evidence>
<comment type="caution">
    <text evidence="7">The sequence shown here is derived from an EMBL/GenBank/DDBJ whole genome shotgun (WGS) entry which is preliminary data.</text>
</comment>
<dbReference type="RefSeq" id="WP_157623549.1">
    <property type="nucleotide sequence ID" value="NZ_JBHEZZ010000008.1"/>
</dbReference>
<sequence>MSESPPAARGAGEPMASAAAGIRTGVVPLSSADPDHIGEYRLLGRLGAGGQGVVYLGRTRGGRAVAVKVLHPAIAHDDAFRERFRREVMAAQRVSPEYTAPVLDANAEADAVWMATAYSPGLSLQHSVQEFGPLRSTPLQALWYGLLRALDAVHNAGVVHRDLKPSNVLLAGRGPRLIDFGISSLVDSATLTTTGAVIGTPGYMSPEAISGGQVGPLADVFALGCVMVYAVTGSSPFERGSTAATLVEILNATAVVPSELGEMRRQVESCLVKDPGQRPSVGALLADIPAASAARAQRLLERGEWLPSLLARATLVRAQLVLDLEKPVELPAQGPGRPPTGAVGAAEPPADPPTVVTRRDVTTVLARWGANPAPPTLMPAAPPEPPPAVPVPPVAPVAPPDREEEAPGPLTFTTPVSADGPPLPRARRTFWRGRP</sequence>
<feature type="region of interest" description="Disordered" evidence="5">
    <location>
        <begin position="372"/>
        <end position="435"/>
    </location>
</feature>
<evidence type="ECO:0000313" key="7">
    <source>
        <dbReference type="EMBL" id="MFC1402997.1"/>
    </source>
</evidence>
<dbReference type="SMART" id="SM00220">
    <property type="entry name" value="S_TKc"/>
    <property type="match status" value="1"/>
</dbReference>
<dbReference type="GO" id="GO:0004674">
    <property type="term" value="F:protein serine/threonine kinase activity"/>
    <property type="evidence" value="ECO:0007669"/>
    <property type="project" value="UniProtKB-EC"/>
</dbReference>
<dbReference type="PROSITE" id="PS50011">
    <property type="entry name" value="PROTEIN_KINASE_DOM"/>
    <property type="match status" value="1"/>
</dbReference>
<dbReference type="InterPro" id="IPR008271">
    <property type="entry name" value="Ser/Thr_kinase_AS"/>
</dbReference>
<gene>
    <name evidence="7" type="ORF">ACEZDJ_17035</name>
</gene>
<keyword evidence="8" id="KW-1185">Reference proteome</keyword>
<evidence type="ECO:0000256" key="5">
    <source>
        <dbReference type="SAM" id="MobiDB-lite"/>
    </source>
</evidence>
<dbReference type="EMBL" id="JBHEZZ010000008">
    <property type="protein sequence ID" value="MFC1402997.1"/>
    <property type="molecule type" value="Genomic_DNA"/>
</dbReference>
<evidence type="ECO:0000256" key="3">
    <source>
        <dbReference type="ARBA" id="ARBA00022777"/>
    </source>
</evidence>
<keyword evidence="3 7" id="KW-0418">Kinase</keyword>
<dbReference type="Proteomes" id="UP001592528">
    <property type="component" value="Unassembled WGS sequence"/>
</dbReference>
<keyword evidence="2" id="KW-0547">Nucleotide-binding</keyword>
<name>A0ABV6UNG5_9ACTN</name>
<feature type="compositionally biased region" description="Basic residues" evidence="5">
    <location>
        <begin position="425"/>
        <end position="435"/>
    </location>
</feature>
<evidence type="ECO:0000256" key="2">
    <source>
        <dbReference type="ARBA" id="ARBA00022741"/>
    </source>
</evidence>